<sequence>MTVKPIDKARCGRLILAHLDQDLPRAMGIYGEAIQEERFPELFDATVGLLGGSLRLAIGDDNLRQAASDWVLHAQMQDEEDTNDAT</sequence>
<evidence type="ECO:0000313" key="2">
    <source>
        <dbReference type="Proteomes" id="UP000193964"/>
    </source>
</evidence>
<proteinExistence type="predicted"/>
<dbReference type="AlphaFoldDB" id="A0A1X2EVA7"/>
<organism evidence="1 2">
    <name type="scientific">Mycolicibacterium wolinskyi</name>
    <dbReference type="NCBI Taxonomy" id="59750"/>
    <lineage>
        <taxon>Bacteria</taxon>
        <taxon>Bacillati</taxon>
        <taxon>Actinomycetota</taxon>
        <taxon>Actinomycetes</taxon>
        <taxon>Mycobacteriales</taxon>
        <taxon>Mycobacteriaceae</taxon>
        <taxon>Mycolicibacterium</taxon>
    </lineage>
</organism>
<reference evidence="1 2" key="1">
    <citation type="submission" date="2016-01" db="EMBL/GenBank/DDBJ databases">
        <title>The new phylogeny of the genus Mycobacterium.</title>
        <authorList>
            <person name="Tarcisio F."/>
            <person name="Conor M."/>
            <person name="Antonella G."/>
            <person name="Elisabetta G."/>
            <person name="Giulia F.S."/>
            <person name="Sara T."/>
            <person name="Anna F."/>
            <person name="Clotilde B."/>
            <person name="Roberto B."/>
            <person name="Veronica D.S."/>
            <person name="Fabio R."/>
            <person name="Monica P."/>
            <person name="Olivier J."/>
            <person name="Enrico T."/>
            <person name="Nicola S."/>
        </authorList>
    </citation>
    <scope>NUCLEOTIDE SEQUENCE [LARGE SCALE GENOMIC DNA]</scope>
    <source>
        <strain evidence="1 2">ATCC 700010</strain>
    </source>
</reference>
<accession>A0A1X2EVA7</accession>
<protein>
    <submittedName>
        <fullName evidence="1">Uncharacterized protein</fullName>
    </submittedName>
</protein>
<dbReference type="RefSeq" id="WP_085149148.1">
    <property type="nucleotide sequence ID" value="NZ_JACKUA010000028.1"/>
</dbReference>
<name>A0A1X2EVA7_9MYCO</name>
<dbReference type="Proteomes" id="UP000193964">
    <property type="component" value="Unassembled WGS sequence"/>
</dbReference>
<gene>
    <name evidence="1" type="ORF">AWC31_07050</name>
</gene>
<dbReference type="EMBL" id="LQQA01000033">
    <property type="protein sequence ID" value="ORX09948.1"/>
    <property type="molecule type" value="Genomic_DNA"/>
</dbReference>
<evidence type="ECO:0000313" key="1">
    <source>
        <dbReference type="EMBL" id="ORX09948.1"/>
    </source>
</evidence>
<comment type="caution">
    <text evidence="1">The sequence shown here is derived from an EMBL/GenBank/DDBJ whole genome shotgun (WGS) entry which is preliminary data.</text>
</comment>